<sequence>MGTGIEHFTMYSNIYWDLGGDFTQVGNPNAIQSLVILEFKALLVGMITWAVAVFFIRASILALYIRIFSTQSFRIACYITHGFNAAFFVTTILAPCLICRPISFQWDFTIPGGTCGDQKALDLYIGIFNLLLDVTTVTLPMPVLWGMQMARNKKVMLSFMFGMGVVICVITIVRVRISDENHGSNSQQIYSVVALFTCLEALLGVINACLPVMKPLFSKLHQSKASDWLSSVMSGTIHIFIRPSQMGSNRKTTSHGTPNIRHTTYKHPMPNEMRKWHRHSDSGVDVNGEFGLRAKGTPPSPRYVESKPAGMMFSPTYPSMSSPAGRQQTPRPPVPPNGPYWSPKKRWELADEEDGVTPGIYVQKSWDRDIERGFSEDTDRGLLNESPKQEHNNR</sequence>
<dbReference type="Proteomes" id="UP001590951">
    <property type="component" value="Unassembled WGS sequence"/>
</dbReference>
<name>A0ABR4B2R8_9LECA</name>
<protein>
    <recommendedName>
        <fullName evidence="8">Rhodopsin domain-containing protein</fullName>
    </recommendedName>
</protein>
<evidence type="ECO:0000256" key="1">
    <source>
        <dbReference type="ARBA" id="ARBA00004141"/>
    </source>
</evidence>
<proteinExistence type="inferred from homology"/>
<keyword evidence="10" id="KW-1185">Reference proteome</keyword>
<dbReference type="EMBL" id="JBHFEH010000037">
    <property type="protein sequence ID" value="KAL2051276.1"/>
    <property type="molecule type" value="Genomic_DNA"/>
</dbReference>
<evidence type="ECO:0000256" key="2">
    <source>
        <dbReference type="ARBA" id="ARBA00022692"/>
    </source>
</evidence>
<feature type="transmembrane region" description="Helical" evidence="7">
    <location>
        <begin position="77"/>
        <end position="103"/>
    </location>
</feature>
<feature type="domain" description="Rhodopsin" evidence="8">
    <location>
        <begin position="15"/>
        <end position="219"/>
    </location>
</feature>
<dbReference type="InterPro" id="IPR049326">
    <property type="entry name" value="Rhodopsin_dom_fungi"/>
</dbReference>
<reference evidence="9 10" key="1">
    <citation type="submission" date="2024-09" db="EMBL/GenBank/DDBJ databases">
        <title>Rethinking Asexuality: The Enigmatic Case of Functional Sexual Genes in Lepraria (Stereocaulaceae).</title>
        <authorList>
            <person name="Doellman M."/>
            <person name="Sun Y."/>
            <person name="Barcenas-Pena A."/>
            <person name="Lumbsch H.T."/>
            <person name="Grewe F."/>
        </authorList>
    </citation>
    <scope>NUCLEOTIDE SEQUENCE [LARGE SCALE GENOMIC DNA]</scope>
    <source>
        <strain evidence="9 10">Grewe 0041</strain>
    </source>
</reference>
<feature type="compositionally biased region" description="Polar residues" evidence="6">
    <location>
        <begin position="246"/>
        <end position="262"/>
    </location>
</feature>
<organism evidence="9 10">
    <name type="scientific">Lepraria finkii</name>
    <dbReference type="NCBI Taxonomy" id="1340010"/>
    <lineage>
        <taxon>Eukaryota</taxon>
        <taxon>Fungi</taxon>
        <taxon>Dikarya</taxon>
        <taxon>Ascomycota</taxon>
        <taxon>Pezizomycotina</taxon>
        <taxon>Lecanoromycetes</taxon>
        <taxon>OSLEUM clade</taxon>
        <taxon>Lecanoromycetidae</taxon>
        <taxon>Lecanorales</taxon>
        <taxon>Lecanorineae</taxon>
        <taxon>Stereocaulaceae</taxon>
        <taxon>Lepraria</taxon>
    </lineage>
</organism>
<dbReference type="InterPro" id="IPR052337">
    <property type="entry name" value="SAT4-like"/>
</dbReference>
<feature type="compositionally biased region" description="Basic and acidic residues" evidence="6">
    <location>
        <begin position="365"/>
        <end position="394"/>
    </location>
</feature>
<keyword evidence="4 7" id="KW-0472">Membrane</keyword>
<gene>
    <name evidence="9" type="ORF">ABVK25_008525</name>
</gene>
<evidence type="ECO:0000313" key="10">
    <source>
        <dbReference type="Proteomes" id="UP001590951"/>
    </source>
</evidence>
<feature type="transmembrane region" description="Helical" evidence="7">
    <location>
        <begin position="42"/>
        <end position="65"/>
    </location>
</feature>
<accession>A0ABR4B2R8</accession>
<evidence type="ECO:0000256" key="5">
    <source>
        <dbReference type="ARBA" id="ARBA00038359"/>
    </source>
</evidence>
<comment type="similarity">
    <text evidence="5">Belongs to the SAT4 family.</text>
</comment>
<dbReference type="PANTHER" id="PTHR33048:SF57">
    <property type="entry name" value="INTEGRAL MEMBRANE PROTEIN-RELATED"/>
    <property type="match status" value="1"/>
</dbReference>
<evidence type="ECO:0000256" key="4">
    <source>
        <dbReference type="ARBA" id="ARBA00023136"/>
    </source>
</evidence>
<keyword evidence="3 7" id="KW-1133">Transmembrane helix</keyword>
<feature type="transmembrane region" description="Helical" evidence="7">
    <location>
        <begin position="157"/>
        <end position="177"/>
    </location>
</feature>
<dbReference type="Pfam" id="PF20684">
    <property type="entry name" value="Fung_rhodopsin"/>
    <property type="match status" value="1"/>
</dbReference>
<feature type="compositionally biased region" description="Polar residues" evidence="6">
    <location>
        <begin position="316"/>
        <end position="329"/>
    </location>
</feature>
<evidence type="ECO:0000313" key="9">
    <source>
        <dbReference type="EMBL" id="KAL2051276.1"/>
    </source>
</evidence>
<evidence type="ECO:0000259" key="8">
    <source>
        <dbReference type="Pfam" id="PF20684"/>
    </source>
</evidence>
<evidence type="ECO:0000256" key="6">
    <source>
        <dbReference type="SAM" id="MobiDB-lite"/>
    </source>
</evidence>
<feature type="region of interest" description="Disordered" evidence="6">
    <location>
        <begin position="316"/>
        <end position="394"/>
    </location>
</feature>
<feature type="region of interest" description="Disordered" evidence="6">
    <location>
        <begin position="246"/>
        <end position="267"/>
    </location>
</feature>
<evidence type="ECO:0000256" key="7">
    <source>
        <dbReference type="SAM" id="Phobius"/>
    </source>
</evidence>
<feature type="transmembrane region" description="Helical" evidence="7">
    <location>
        <begin position="189"/>
        <end position="210"/>
    </location>
</feature>
<keyword evidence="2 7" id="KW-0812">Transmembrane</keyword>
<feature type="transmembrane region" description="Helical" evidence="7">
    <location>
        <begin position="123"/>
        <end position="145"/>
    </location>
</feature>
<evidence type="ECO:0000256" key="3">
    <source>
        <dbReference type="ARBA" id="ARBA00022989"/>
    </source>
</evidence>
<comment type="subcellular location">
    <subcellularLocation>
        <location evidence="1">Membrane</location>
        <topology evidence="1">Multi-pass membrane protein</topology>
    </subcellularLocation>
</comment>
<dbReference type="PANTHER" id="PTHR33048">
    <property type="entry name" value="PTH11-LIKE INTEGRAL MEMBRANE PROTEIN (AFU_ORTHOLOGUE AFUA_5G11245)"/>
    <property type="match status" value="1"/>
</dbReference>
<comment type="caution">
    <text evidence="9">The sequence shown here is derived from an EMBL/GenBank/DDBJ whole genome shotgun (WGS) entry which is preliminary data.</text>
</comment>